<proteinExistence type="predicted"/>
<comment type="caution">
    <text evidence="1">The sequence shown here is derived from an EMBL/GenBank/DDBJ whole genome shotgun (WGS) entry which is preliminary data.</text>
</comment>
<evidence type="ECO:0000313" key="1">
    <source>
        <dbReference type="EMBL" id="CAB5377229.1"/>
    </source>
</evidence>
<dbReference type="AlphaFoldDB" id="A0A915ZI46"/>
<accession>A0A915ZI46</accession>
<gene>
    <name evidence="1" type="ORF">CHRIB12_LOCUS15633</name>
</gene>
<dbReference type="Proteomes" id="UP000684084">
    <property type="component" value="Unassembled WGS sequence"/>
</dbReference>
<protein>
    <submittedName>
        <fullName evidence="1">Uncharacterized protein</fullName>
    </submittedName>
</protein>
<dbReference type="EMBL" id="CAGKOT010000037">
    <property type="protein sequence ID" value="CAB5377229.1"/>
    <property type="molecule type" value="Genomic_DNA"/>
</dbReference>
<reference evidence="1" key="1">
    <citation type="submission" date="2020-05" db="EMBL/GenBank/DDBJ databases">
        <authorList>
            <person name="Rincon C."/>
            <person name="Sanders R I."/>
            <person name="Robbins C."/>
            <person name="Chaturvedi A."/>
        </authorList>
    </citation>
    <scope>NUCLEOTIDE SEQUENCE</scope>
    <source>
        <strain evidence="1">CHB12</strain>
    </source>
</reference>
<dbReference type="OrthoDB" id="2442959at2759"/>
<evidence type="ECO:0000313" key="2">
    <source>
        <dbReference type="Proteomes" id="UP000684084"/>
    </source>
</evidence>
<sequence length="110" mass="12695">MRESTSKKNSEVRNWTAISVLLEIISKNNPLVGISTSSCNASTRYHWNHRWTTSIPMKRLGESQDSNCESVAPFERDFWNDLPKVQIVLKSSDGVNKYQEFRAIIQIYES</sequence>
<name>A0A915ZI46_9GLOM</name>
<organism evidence="1 2">
    <name type="scientific">Rhizophagus irregularis</name>
    <dbReference type="NCBI Taxonomy" id="588596"/>
    <lineage>
        <taxon>Eukaryota</taxon>
        <taxon>Fungi</taxon>
        <taxon>Fungi incertae sedis</taxon>
        <taxon>Mucoromycota</taxon>
        <taxon>Glomeromycotina</taxon>
        <taxon>Glomeromycetes</taxon>
        <taxon>Glomerales</taxon>
        <taxon>Glomeraceae</taxon>
        <taxon>Rhizophagus</taxon>
    </lineage>
</organism>